<comment type="caution">
    <text evidence="5">The sequence shown here is derived from an EMBL/GenBank/DDBJ whole genome shotgun (WGS) entry which is preliminary data.</text>
</comment>
<evidence type="ECO:0000256" key="3">
    <source>
        <dbReference type="SAM" id="SignalP"/>
    </source>
</evidence>
<dbReference type="Gene3D" id="3.20.20.370">
    <property type="entry name" value="Glycoside hydrolase/deacetylase"/>
    <property type="match status" value="1"/>
</dbReference>
<dbReference type="AlphaFoldDB" id="A0A402AW44"/>
<evidence type="ECO:0000313" key="5">
    <source>
        <dbReference type="EMBL" id="GCE23285.1"/>
    </source>
</evidence>
<organism evidence="5 6">
    <name type="scientific">Dictyobacter kobayashii</name>
    <dbReference type="NCBI Taxonomy" id="2014872"/>
    <lineage>
        <taxon>Bacteria</taxon>
        <taxon>Bacillati</taxon>
        <taxon>Chloroflexota</taxon>
        <taxon>Ktedonobacteria</taxon>
        <taxon>Ktedonobacterales</taxon>
        <taxon>Dictyobacteraceae</taxon>
        <taxon>Dictyobacter</taxon>
    </lineage>
</organism>
<dbReference type="OrthoDB" id="9812065at2"/>
<evidence type="ECO:0000259" key="4">
    <source>
        <dbReference type="PROSITE" id="PS51677"/>
    </source>
</evidence>
<keyword evidence="6" id="KW-1185">Reference proteome</keyword>
<dbReference type="GO" id="GO:0016810">
    <property type="term" value="F:hydrolase activity, acting on carbon-nitrogen (but not peptide) bonds"/>
    <property type="evidence" value="ECO:0007669"/>
    <property type="project" value="InterPro"/>
</dbReference>
<accession>A0A402AW44</accession>
<dbReference type="Pfam" id="PF01522">
    <property type="entry name" value="Polysacc_deac_1"/>
    <property type="match status" value="1"/>
</dbReference>
<dbReference type="PANTHER" id="PTHR10587">
    <property type="entry name" value="GLYCOSYL TRANSFERASE-RELATED"/>
    <property type="match status" value="1"/>
</dbReference>
<evidence type="ECO:0000256" key="1">
    <source>
        <dbReference type="ARBA" id="ARBA00022723"/>
    </source>
</evidence>
<keyword evidence="2" id="KW-0378">Hydrolase</keyword>
<proteinExistence type="predicted"/>
<dbReference type="GO" id="GO:0005975">
    <property type="term" value="P:carbohydrate metabolic process"/>
    <property type="evidence" value="ECO:0007669"/>
    <property type="project" value="InterPro"/>
</dbReference>
<dbReference type="SUPFAM" id="SSF88713">
    <property type="entry name" value="Glycoside hydrolase/deacetylase"/>
    <property type="match status" value="1"/>
</dbReference>
<dbReference type="InterPro" id="IPR002509">
    <property type="entry name" value="NODB_dom"/>
</dbReference>
<dbReference type="CDD" id="cd10917">
    <property type="entry name" value="CE4_NodB_like_6s_7s"/>
    <property type="match status" value="1"/>
</dbReference>
<dbReference type="RefSeq" id="WP_126556749.1">
    <property type="nucleotide sequence ID" value="NZ_BIFS01000002.1"/>
</dbReference>
<dbReference type="InterPro" id="IPR011330">
    <property type="entry name" value="Glyco_hydro/deAcase_b/a-brl"/>
</dbReference>
<keyword evidence="1" id="KW-0479">Metal-binding</keyword>
<name>A0A402AW44_9CHLR</name>
<sequence length="295" mass="32162">MRHQFSLMLMLVGLLLITVACADIPSAHLLASQPMSFAPDALKATPTALPPPKTQATPAPSTRVPAGLIDALFYHGSESHKEVALTFDDGPDITYTPEILAILSQYNLRATFFNIGQHVLAYPQITKAVYAAGHTIGNHSWNHPQLTALGPAQVLWQMEYTNQIIQQTIGIRPTLMRPPYGAINHMAHIQIENAGLLPIMWNVDSEDWKLQGVSSIVQTTLRETRNGSIILMHDGGGNRTQTVAALPLIIQALEQRGYTIVPMQQLLDHYNDGANNTATPTVTPTVMPDVKAVGD</sequence>
<dbReference type="Proteomes" id="UP000287188">
    <property type="component" value="Unassembled WGS sequence"/>
</dbReference>
<feature type="chain" id="PRO_5019308256" description="NodB homology domain-containing protein" evidence="3">
    <location>
        <begin position="23"/>
        <end position="295"/>
    </location>
</feature>
<gene>
    <name evidence="5" type="ORF">KDK_70850</name>
</gene>
<feature type="signal peptide" evidence="3">
    <location>
        <begin position="1"/>
        <end position="22"/>
    </location>
</feature>
<dbReference type="GO" id="GO:0016020">
    <property type="term" value="C:membrane"/>
    <property type="evidence" value="ECO:0007669"/>
    <property type="project" value="TreeGrafter"/>
</dbReference>
<dbReference type="PANTHER" id="PTHR10587:SF133">
    <property type="entry name" value="CHITIN DEACETYLASE 1-RELATED"/>
    <property type="match status" value="1"/>
</dbReference>
<evidence type="ECO:0000313" key="6">
    <source>
        <dbReference type="Proteomes" id="UP000287188"/>
    </source>
</evidence>
<feature type="domain" description="NodB homology" evidence="4">
    <location>
        <begin position="81"/>
        <end position="261"/>
    </location>
</feature>
<dbReference type="EMBL" id="BIFS01000002">
    <property type="protein sequence ID" value="GCE23285.1"/>
    <property type="molecule type" value="Genomic_DNA"/>
</dbReference>
<dbReference type="PROSITE" id="PS51677">
    <property type="entry name" value="NODB"/>
    <property type="match status" value="1"/>
</dbReference>
<dbReference type="InterPro" id="IPR050248">
    <property type="entry name" value="Polysacc_deacetylase_ArnD"/>
</dbReference>
<protein>
    <recommendedName>
        <fullName evidence="4">NodB homology domain-containing protein</fullName>
    </recommendedName>
</protein>
<evidence type="ECO:0000256" key="2">
    <source>
        <dbReference type="ARBA" id="ARBA00022801"/>
    </source>
</evidence>
<reference evidence="6" key="1">
    <citation type="submission" date="2018-12" db="EMBL/GenBank/DDBJ databases">
        <title>Tengunoibacter tsumagoiensis gen. nov., sp. nov., Dictyobacter kobayashii sp. nov., D. alpinus sp. nov., and D. joshuensis sp. nov. and description of Dictyobacteraceae fam. nov. within the order Ktedonobacterales isolated from Tengu-no-mugimeshi.</title>
        <authorList>
            <person name="Wang C.M."/>
            <person name="Zheng Y."/>
            <person name="Sakai Y."/>
            <person name="Toyoda A."/>
            <person name="Minakuchi Y."/>
            <person name="Abe K."/>
            <person name="Yokota A."/>
            <person name="Yabe S."/>
        </authorList>
    </citation>
    <scope>NUCLEOTIDE SEQUENCE [LARGE SCALE GENOMIC DNA]</scope>
    <source>
        <strain evidence="6">Uno11</strain>
    </source>
</reference>
<dbReference type="PROSITE" id="PS51257">
    <property type="entry name" value="PROKAR_LIPOPROTEIN"/>
    <property type="match status" value="1"/>
</dbReference>
<dbReference type="GO" id="GO:0046872">
    <property type="term" value="F:metal ion binding"/>
    <property type="evidence" value="ECO:0007669"/>
    <property type="project" value="UniProtKB-KW"/>
</dbReference>
<keyword evidence="3" id="KW-0732">Signal</keyword>